<protein>
    <submittedName>
        <fullName evidence="1">Uncharacterized protein</fullName>
    </submittedName>
</protein>
<organism evidence="1">
    <name type="scientific">marine sediment metagenome</name>
    <dbReference type="NCBI Taxonomy" id="412755"/>
    <lineage>
        <taxon>unclassified sequences</taxon>
        <taxon>metagenomes</taxon>
        <taxon>ecological metagenomes</taxon>
    </lineage>
</organism>
<feature type="non-terminal residue" evidence="1">
    <location>
        <position position="1"/>
    </location>
</feature>
<accession>X1KFA7</accession>
<comment type="caution">
    <text evidence="1">The sequence shown here is derived from an EMBL/GenBank/DDBJ whole genome shotgun (WGS) entry which is preliminary data.</text>
</comment>
<sequence>DAVLATMLFGSVLKLGFKTVDSHLIMKDNLKMRGEIEKLEGFNLYKEYCIFRKNLVVG</sequence>
<name>X1KFA7_9ZZZZ</name>
<evidence type="ECO:0000313" key="1">
    <source>
        <dbReference type="EMBL" id="GAI05727.1"/>
    </source>
</evidence>
<reference evidence="1" key="1">
    <citation type="journal article" date="2014" name="Front. Microbiol.">
        <title>High frequency of phylogenetically diverse reductive dehalogenase-homologous genes in deep subseafloor sedimentary metagenomes.</title>
        <authorList>
            <person name="Kawai M."/>
            <person name="Futagami T."/>
            <person name="Toyoda A."/>
            <person name="Takaki Y."/>
            <person name="Nishi S."/>
            <person name="Hori S."/>
            <person name="Arai W."/>
            <person name="Tsubouchi T."/>
            <person name="Morono Y."/>
            <person name="Uchiyama I."/>
            <person name="Ito T."/>
            <person name="Fujiyama A."/>
            <person name="Inagaki F."/>
            <person name="Takami H."/>
        </authorList>
    </citation>
    <scope>NUCLEOTIDE SEQUENCE</scope>
    <source>
        <strain evidence="1">Expedition CK06-06</strain>
    </source>
</reference>
<dbReference type="EMBL" id="BARV01011263">
    <property type="protein sequence ID" value="GAI05727.1"/>
    <property type="molecule type" value="Genomic_DNA"/>
</dbReference>
<dbReference type="AlphaFoldDB" id="X1KFA7"/>
<gene>
    <name evidence="1" type="ORF">S06H3_21439</name>
</gene>
<proteinExistence type="predicted"/>